<evidence type="ECO:0000256" key="1">
    <source>
        <dbReference type="PROSITE-ProRule" id="PRU00042"/>
    </source>
</evidence>
<gene>
    <name evidence="4" type="ORF">KP509_23G038400</name>
</gene>
<evidence type="ECO:0000313" key="5">
    <source>
        <dbReference type="Proteomes" id="UP000825935"/>
    </source>
</evidence>
<keyword evidence="5" id="KW-1185">Reference proteome</keyword>
<dbReference type="GO" id="GO:0010090">
    <property type="term" value="P:trichome morphogenesis"/>
    <property type="evidence" value="ECO:0007669"/>
    <property type="project" value="InterPro"/>
</dbReference>
<feature type="domain" description="C2H2-type" evidence="3">
    <location>
        <begin position="78"/>
        <end position="105"/>
    </location>
</feature>
<reference evidence="4 5" key="1">
    <citation type="submission" date="2021-08" db="EMBL/GenBank/DDBJ databases">
        <title>WGS assembly of Ceratopteris richardii.</title>
        <authorList>
            <person name="Marchant D.B."/>
            <person name="Chen G."/>
            <person name="Jenkins J."/>
            <person name="Shu S."/>
            <person name="Leebens-Mack J."/>
            <person name="Grimwood J."/>
            <person name="Schmutz J."/>
            <person name="Soltis P."/>
            <person name="Soltis D."/>
            <person name="Chen Z.-H."/>
        </authorList>
    </citation>
    <scope>NUCLEOTIDE SEQUENCE [LARGE SCALE GENOMIC DNA]</scope>
    <source>
        <strain evidence="4">Whitten #5841</strain>
        <tissue evidence="4">Leaf</tissue>
    </source>
</reference>
<accession>A0A8T2S0P6</accession>
<protein>
    <recommendedName>
        <fullName evidence="3">C2H2-type domain-containing protein</fullName>
    </recommendedName>
</protein>
<evidence type="ECO:0000256" key="2">
    <source>
        <dbReference type="SAM" id="MobiDB-lite"/>
    </source>
</evidence>
<dbReference type="InterPro" id="IPR036236">
    <property type="entry name" value="Znf_C2H2_sf"/>
</dbReference>
<dbReference type="Proteomes" id="UP000825935">
    <property type="component" value="Chromosome 23"/>
</dbReference>
<name>A0A8T2S0P6_CERRI</name>
<dbReference type="InterPro" id="IPR013087">
    <property type="entry name" value="Znf_C2H2_type"/>
</dbReference>
<dbReference type="EMBL" id="CM035428">
    <property type="protein sequence ID" value="KAH7301691.1"/>
    <property type="molecule type" value="Genomic_DNA"/>
</dbReference>
<keyword evidence="1" id="KW-0863">Zinc-finger</keyword>
<evidence type="ECO:0000313" key="4">
    <source>
        <dbReference type="EMBL" id="KAH7301691.1"/>
    </source>
</evidence>
<dbReference type="PANTHER" id="PTHR46353">
    <property type="entry name" value="ZINC FINGER PROTEIN 5"/>
    <property type="match status" value="1"/>
</dbReference>
<dbReference type="Gene3D" id="3.30.160.60">
    <property type="entry name" value="Classic Zinc Finger"/>
    <property type="match status" value="1"/>
</dbReference>
<dbReference type="PROSITE" id="PS00028">
    <property type="entry name" value="ZINC_FINGER_C2H2_1"/>
    <property type="match status" value="1"/>
</dbReference>
<feature type="compositionally biased region" description="Basic and acidic residues" evidence="2">
    <location>
        <begin position="51"/>
        <end position="64"/>
    </location>
</feature>
<evidence type="ECO:0000259" key="3">
    <source>
        <dbReference type="PROSITE" id="PS50157"/>
    </source>
</evidence>
<dbReference type="GO" id="GO:0008270">
    <property type="term" value="F:zinc ion binding"/>
    <property type="evidence" value="ECO:0007669"/>
    <property type="project" value="UniProtKB-KW"/>
</dbReference>
<organism evidence="4 5">
    <name type="scientific">Ceratopteris richardii</name>
    <name type="common">Triangle waterfern</name>
    <dbReference type="NCBI Taxonomy" id="49495"/>
    <lineage>
        <taxon>Eukaryota</taxon>
        <taxon>Viridiplantae</taxon>
        <taxon>Streptophyta</taxon>
        <taxon>Embryophyta</taxon>
        <taxon>Tracheophyta</taxon>
        <taxon>Polypodiopsida</taxon>
        <taxon>Polypodiidae</taxon>
        <taxon>Polypodiales</taxon>
        <taxon>Pteridineae</taxon>
        <taxon>Pteridaceae</taxon>
        <taxon>Parkerioideae</taxon>
        <taxon>Ceratopteris</taxon>
    </lineage>
</organism>
<keyword evidence="1" id="KW-0479">Metal-binding</keyword>
<dbReference type="AlphaFoldDB" id="A0A8T2S0P6"/>
<comment type="caution">
    <text evidence="4">The sequence shown here is derived from an EMBL/GenBank/DDBJ whole genome shotgun (WGS) entry which is preliminary data.</text>
</comment>
<keyword evidence="1" id="KW-0862">Zinc</keyword>
<sequence length="282" mass="30703">MVSKCQESNRLKGETSAMSPMQVEDEDPPLNLNVGNDSSLTGDCPSGTEAEGIRGARSAEERLESGPGVGGVERDEGYRCQYCGRRFASSQALGGHQNAHKRQRAQARRAATRRFNHRAARPKLLPCPVFPRPRCLQPPTCQYLGSYCNEAWYPDACPSLIPAPSSPSSSSSSAHLACRSYPNLQIPVVRLVATEETHSSYAQLAPFKSISTAEQVRTFTAAPVEEGSGLSDSKNRSPSAMGRIHEETNNPSPSSVHNHHRCMNTMSEHAVEEPCLDLRLSL</sequence>
<feature type="region of interest" description="Disordered" evidence="2">
    <location>
        <begin position="221"/>
        <end position="260"/>
    </location>
</feature>
<feature type="region of interest" description="Disordered" evidence="2">
    <location>
        <begin position="1"/>
        <end position="71"/>
    </location>
</feature>
<dbReference type="PANTHER" id="PTHR46353:SF23">
    <property type="entry name" value="C2H2 ZINC FINGER-CONTAINING PROTEIN-RELATED"/>
    <property type="match status" value="1"/>
</dbReference>
<dbReference type="SUPFAM" id="SSF57667">
    <property type="entry name" value="beta-beta-alpha zinc fingers"/>
    <property type="match status" value="1"/>
</dbReference>
<dbReference type="Pfam" id="PF13912">
    <property type="entry name" value="zf-C2H2_6"/>
    <property type="match status" value="1"/>
</dbReference>
<proteinExistence type="predicted"/>
<dbReference type="PROSITE" id="PS50157">
    <property type="entry name" value="ZINC_FINGER_C2H2_2"/>
    <property type="match status" value="1"/>
</dbReference>
<dbReference type="InterPro" id="IPR044299">
    <property type="entry name" value="GIS3/ZFP5/ZFP6"/>
</dbReference>